<accession>A0ABV0Q0Y5</accession>
<gene>
    <name evidence="1" type="ORF">GOODEAATRI_022871</name>
</gene>
<evidence type="ECO:0000313" key="2">
    <source>
        <dbReference type="Proteomes" id="UP001476798"/>
    </source>
</evidence>
<evidence type="ECO:0000313" key="1">
    <source>
        <dbReference type="EMBL" id="MEQ2189208.1"/>
    </source>
</evidence>
<name>A0ABV0Q0Y5_9TELE</name>
<comment type="caution">
    <text evidence="1">The sequence shown here is derived from an EMBL/GenBank/DDBJ whole genome shotgun (WGS) entry which is preliminary data.</text>
</comment>
<sequence>MVSIVKKHIQEQNVAAGDTEDMLRFNTQMWRQAHIRDTVTQTHLVQKVQSCSTATSFNMTTPLCVCAQPQLSSNQHAAVCVKDGEESGERSLARWSFIMMPVQMEQE</sequence>
<keyword evidence="2" id="KW-1185">Reference proteome</keyword>
<proteinExistence type="predicted"/>
<protein>
    <submittedName>
        <fullName evidence="1">Uncharacterized protein</fullName>
    </submittedName>
</protein>
<reference evidence="1 2" key="1">
    <citation type="submission" date="2021-06" db="EMBL/GenBank/DDBJ databases">
        <authorList>
            <person name="Palmer J.M."/>
        </authorList>
    </citation>
    <scope>NUCLEOTIDE SEQUENCE [LARGE SCALE GENOMIC DNA]</scope>
    <source>
        <strain evidence="1 2">GA_2019</strain>
        <tissue evidence="1">Muscle</tissue>
    </source>
</reference>
<dbReference type="EMBL" id="JAHRIO010092350">
    <property type="protein sequence ID" value="MEQ2189208.1"/>
    <property type="molecule type" value="Genomic_DNA"/>
</dbReference>
<organism evidence="1 2">
    <name type="scientific">Goodea atripinnis</name>
    <dbReference type="NCBI Taxonomy" id="208336"/>
    <lineage>
        <taxon>Eukaryota</taxon>
        <taxon>Metazoa</taxon>
        <taxon>Chordata</taxon>
        <taxon>Craniata</taxon>
        <taxon>Vertebrata</taxon>
        <taxon>Euteleostomi</taxon>
        <taxon>Actinopterygii</taxon>
        <taxon>Neopterygii</taxon>
        <taxon>Teleostei</taxon>
        <taxon>Neoteleostei</taxon>
        <taxon>Acanthomorphata</taxon>
        <taxon>Ovalentaria</taxon>
        <taxon>Atherinomorphae</taxon>
        <taxon>Cyprinodontiformes</taxon>
        <taxon>Goodeidae</taxon>
        <taxon>Goodea</taxon>
    </lineage>
</organism>
<dbReference type="Proteomes" id="UP001476798">
    <property type="component" value="Unassembled WGS sequence"/>
</dbReference>